<protein>
    <recommendedName>
        <fullName evidence="15">UvrABC system protein A</fullName>
    </recommendedName>
    <alternativeName>
        <fullName evidence="16">Excinuclease ABC subunit A</fullName>
    </alternativeName>
</protein>
<evidence type="ECO:0000256" key="16">
    <source>
        <dbReference type="ARBA" id="ARBA00042156"/>
    </source>
</evidence>
<evidence type="ECO:0000256" key="3">
    <source>
        <dbReference type="ARBA" id="ARBA00022723"/>
    </source>
</evidence>
<keyword evidence="7" id="KW-0228">DNA excision</keyword>
<feature type="domain" description="ABC transporter" evidence="17">
    <location>
        <begin position="625"/>
        <end position="954"/>
    </location>
</feature>
<evidence type="ECO:0000259" key="17">
    <source>
        <dbReference type="PROSITE" id="PS50893"/>
    </source>
</evidence>
<keyword evidence="5" id="KW-0547">Nucleotide-binding</keyword>
<organism evidence="18 19">
    <name type="scientific">Candidatus Roizmanbacteria bacterium RIFCSPLOWO2_01_FULL_42_14</name>
    <dbReference type="NCBI Taxonomy" id="1802068"/>
    <lineage>
        <taxon>Bacteria</taxon>
        <taxon>Candidatus Roizmaniibacteriota</taxon>
    </lineage>
</organism>
<dbReference type="GO" id="GO:0016887">
    <property type="term" value="F:ATP hydrolysis activity"/>
    <property type="evidence" value="ECO:0007669"/>
    <property type="project" value="InterPro"/>
</dbReference>
<dbReference type="InterPro" id="IPR017871">
    <property type="entry name" value="ABC_transporter-like_CS"/>
</dbReference>
<dbReference type="Gene3D" id="3.30.1490.20">
    <property type="entry name" value="ATP-grasp fold, A domain"/>
    <property type="match status" value="1"/>
</dbReference>
<evidence type="ECO:0000256" key="7">
    <source>
        <dbReference type="ARBA" id="ARBA00022769"/>
    </source>
</evidence>
<dbReference type="GO" id="GO:0008270">
    <property type="term" value="F:zinc ion binding"/>
    <property type="evidence" value="ECO:0007669"/>
    <property type="project" value="UniProtKB-KW"/>
</dbReference>
<dbReference type="InterPro" id="IPR041552">
    <property type="entry name" value="UvrA_DNA-bd"/>
</dbReference>
<dbReference type="Gene3D" id="1.10.8.280">
    <property type="entry name" value="ABC transporter ATPase domain-like"/>
    <property type="match status" value="1"/>
</dbReference>
<keyword evidence="10" id="KW-0067">ATP-binding</keyword>
<keyword evidence="9" id="KW-0862">Zinc</keyword>
<evidence type="ECO:0000256" key="14">
    <source>
        <dbReference type="ARBA" id="ARBA00038000"/>
    </source>
</evidence>
<evidence type="ECO:0000256" key="8">
    <source>
        <dbReference type="ARBA" id="ARBA00022771"/>
    </source>
</evidence>
<dbReference type="CDD" id="cd03271">
    <property type="entry name" value="ABC_UvrA_II"/>
    <property type="match status" value="1"/>
</dbReference>
<dbReference type="PANTHER" id="PTHR43152:SF3">
    <property type="entry name" value="UVRABC SYSTEM PROTEIN A"/>
    <property type="match status" value="1"/>
</dbReference>
<dbReference type="Pfam" id="PF17755">
    <property type="entry name" value="UvrA_DNA-bind"/>
    <property type="match status" value="1"/>
</dbReference>
<comment type="similarity">
    <text evidence="14">Belongs to the ABC transporter superfamily. UvrA family.</text>
</comment>
<evidence type="ECO:0000256" key="5">
    <source>
        <dbReference type="ARBA" id="ARBA00022741"/>
    </source>
</evidence>
<keyword evidence="12" id="KW-0238">DNA-binding</keyword>
<evidence type="ECO:0000256" key="15">
    <source>
        <dbReference type="ARBA" id="ARBA00039316"/>
    </source>
</evidence>
<dbReference type="Proteomes" id="UP000178914">
    <property type="component" value="Unassembled WGS sequence"/>
</dbReference>
<proteinExistence type="inferred from homology"/>
<keyword evidence="8" id="KW-0863">Zinc-finger</keyword>
<keyword evidence="11" id="KW-0267">Excision nuclease</keyword>
<accession>A0A1F7J7I8</accession>
<keyword evidence="2" id="KW-0963">Cytoplasm</keyword>
<evidence type="ECO:0000256" key="4">
    <source>
        <dbReference type="ARBA" id="ARBA00022737"/>
    </source>
</evidence>
<dbReference type="AlphaFoldDB" id="A0A1F7J7I8"/>
<dbReference type="Pfam" id="PF17760">
    <property type="entry name" value="UvrA_inter"/>
    <property type="match status" value="1"/>
</dbReference>
<sequence length="956" mass="106975">MTQDIHINGAREHNLKNVNLTIPKDKFIVFTGVSGSGKSSMAFDTIYAEGQRRYVESLSSYARQFLGILGKPDVDFIEGLSPAISIDQKSVSHNRRSTVGTTTEIYDYLRLLFARAGHPFCPNCDREITKLSIDEITENMLPMLIDHAKQQKLLQYDVKITSPIVRNRKGEFVGLLNNLRAKGFDQAMIDGREAPLDNDITLIKTNKHTIHVVIDSLKGMYTQLKDPVFVANLRSRIFHAVEQAVTLSDGLVLLETSPQDQHLFSENFSCPICNISLPEIEPRIFSFNSPLGACETCKGLGTVIRINQELLMNKNLSISEGAIYPLKNVFIRETWFGRTFKTFLEHHNISSRIPVDQLSQEQLHILLYGSQNVLAVRGTNRHGEQTVIYEKFPGVVPELEKRYTETTSDYLRQDIERYMTEKVCEACTGRRLKDEVLNIRIGDKNIFEVCDMSIKETASYIQGLEKVFSQYESEVTKAVTAEIESRLAFLVNVGLSYLTLNRPSRTLSGGESQRIRLASQIGSGLSGVIYVLDEPSIGLHPRDVQALVHSLKDLNRLGNTIIVVEHDPETIMDAEYIVDFGRKAGLHGGEVVYQGTYTDFESADTITSDYLFGRKVIDKRHPVYVSHGSLILKGARQYNLKNITTEFPLGHLIGVTGVSGSGKSTLVVETLYKALEYYLRGRYDGIMGEFDALDGYQYVDTVYLVDQSPIGRTPRSNPATYVGAFDFIRDIFAQTPDARTRGYKKGRFSFNVKGGRCEKCSGAGSIKVEMQFLPDVYVTCDVCSGKRYNSETLEVKYKDKNIYDVLSMTIDEAVDFFGAYKPLRRKLESLKEIGLGYLEVGRPAPTLSGGEAQRVKLAHELARSEIGKTVYILDEPTTGLHLYDISKLLHALYTLVEKGNTVIVIEHNLDVIKNMDYIIDLGPDGGEAGGQVLFQGKPEDIQSAKNSATAQFLKTS</sequence>
<evidence type="ECO:0000256" key="11">
    <source>
        <dbReference type="ARBA" id="ARBA00022881"/>
    </source>
</evidence>
<dbReference type="InterPro" id="IPR041102">
    <property type="entry name" value="UvrA_inter"/>
</dbReference>
<dbReference type="GO" id="GO:0009380">
    <property type="term" value="C:excinuclease repair complex"/>
    <property type="evidence" value="ECO:0007669"/>
    <property type="project" value="InterPro"/>
</dbReference>
<reference evidence="18 19" key="1">
    <citation type="journal article" date="2016" name="Nat. Commun.">
        <title>Thousands of microbial genomes shed light on interconnected biogeochemical processes in an aquifer system.</title>
        <authorList>
            <person name="Anantharaman K."/>
            <person name="Brown C.T."/>
            <person name="Hug L.A."/>
            <person name="Sharon I."/>
            <person name="Castelle C.J."/>
            <person name="Probst A.J."/>
            <person name="Thomas B.C."/>
            <person name="Singh A."/>
            <person name="Wilkins M.J."/>
            <person name="Karaoz U."/>
            <person name="Brodie E.L."/>
            <person name="Williams K.H."/>
            <person name="Hubbard S.S."/>
            <person name="Banfield J.F."/>
        </authorList>
    </citation>
    <scope>NUCLEOTIDE SEQUENCE [LARGE SCALE GENOMIC DNA]</scope>
</reference>
<evidence type="ECO:0000313" key="19">
    <source>
        <dbReference type="Proteomes" id="UP000178914"/>
    </source>
</evidence>
<dbReference type="PANTHER" id="PTHR43152">
    <property type="entry name" value="UVRABC SYSTEM PROTEIN A"/>
    <property type="match status" value="1"/>
</dbReference>
<dbReference type="PROSITE" id="PS00211">
    <property type="entry name" value="ABC_TRANSPORTER_1"/>
    <property type="match status" value="1"/>
</dbReference>
<dbReference type="PROSITE" id="PS50893">
    <property type="entry name" value="ABC_TRANSPORTER_2"/>
    <property type="match status" value="1"/>
</dbReference>
<gene>
    <name evidence="18" type="ORF">A3B02_01530</name>
</gene>
<dbReference type="GO" id="GO:0005524">
    <property type="term" value="F:ATP binding"/>
    <property type="evidence" value="ECO:0007669"/>
    <property type="project" value="UniProtKB-KW"/>
</dbReference>
<dbReference type="InterPro" id="IPR003439">
    <property type="entry name" value="ABC_transporter-like_ATP-bd"/>
</dbReference>
<evidence type="ECO:0000256" key="12">
    <source>
        <dbReference type="ARBA" id="ARBA00023125"/>
    </source>
</evidence>
<dbReference type="NCBIfam" id="NF001503">
    <property type="entry name" value="PRK00349.1"/>
    <property type="match status" value="1"/>
</dbReference>
<evidence type="ECO:0000256" key="10">
    <source>
        <dbReference type="ARBA" id="ARBA00022840"/>
    </source>
</evidence>
<comment type="caution">
    <text evidence="18">The sequence shown here is derived from an EMBL/GenBank/DDBJ whole genome shotgun (WGS) entry which is preliminary data.</text>
</comment>
<dbReference type="EMBL" id="MGAS01000023">
    <property type="protein sequence ID" value="OGK51571.1"/>
    <property type="molecule type" value="Genomic_DNA"/>
</dbReference>
<dbReference type="GO" id="GO:0006289">
    <property type="term" value="P:nucleotide-excision repair"/>
    <property type="evidence" value="ECO:0007669"/>
    <property type="project" value="InterPro"/>
</dbReference>
<keyword evidence="3" id="KW-0479">Metal-binding</keyword>
<dbReference type="InterPro" id="IPR027417">
    <property type="entry name" value="P-loop_NTPase"/>
</dbReference>
<dbReference type="GO" id="GO:0003677">
    <property type="term" value="F:DNA binding"/>
    <property type="evidence" value="ECO:0007669"/>
    <property type="project" value="UniProtKB-KW"/>
</dbReference>
<dbReference type="InterPro" id="IPR004602">
    <property type="entry name" value="UvrA"/>
</dbReference>
<evidence type="ECO:0000313" key="18">
    <source>
        <dbReference type="EMBL" id="OGK51571.1"/>
    </source>
</evidence>
<dbReference type="SUPFAM" id="SSF52540">
    <property type="entry name" value="P-loop containing nucleoside triphosphate hydrolases"/>
    <property type="match status" value="2"/>
</dbReference>
<evidence type="ECO:0000256" key="13">
    <source>
        <dbReference type="ARBA" id="ARBA00023204"/>
    </source>
</evidence>
<evidence type="ECO:0000256" key="6">
    <source>
        <dbReference type="ARBA" id="ARBA00022763"/>
    </source>
</evidence>
<dbReference type="GO" id="GO:0005737">
    <property type="term" value="C:cytoplasm"/>
    <property type="evidence" value="ECO:0007669"/>
    <property type="project" value="UniProtKB-SubCell"/>
</dbReference>
<dbReference type="InterPro" id="IPR013815">
    <property type="entry name" value="ATP_grasp_subdomain_1"/>
</dbReference>
<dbReference type="NCBIfam" id="TIGR00630">
    <property type="entry name" value="uvra"/>
    <property type="match status" value="1"/>
</dbReference>
<name>A0A1F7J7I8_9BACT</name>
<keyword evidence="6" id="KW-0227">DNA damage</keyword>
<dbReference type="Gene3D" id="1.20.1580.10">
    <property type="entry name" value="ABC transporter ATPase like domain"/>
    <property type="match status" value="2"/>
</dbReference>
<dbReference type="GO" id="GO:0004518">
    <property type="term" value="F:nuclease activity"/>
    <property type="evidence" value="ECO:0007669"/>
    <property type="project" value="UniProtKB-KW"/>
</dbReference>
<evidence type="ECO:0000256" key="9">
    <source>
        <dbReference type="ARBA" id="ARBA00022833"/>
    </source>
</evidence>
<evidence type="ECO:0000256" key="1">
    <source>
        <dbReference type="ARBA" id="ARBA00004496"/>
    </source>
</evidence>
<keyword evidence="13" id="KW-0234">DNA repair</keyword>
<dbReference type="Gene3D" id="3.40.50.300">
    <property type="entry name" value="P-loop containing nucleotide triphosphate hydrolases"/>
    <property type="match status" value="2"/>
</dbReference>
<evidence type="ECO:0000256" key="2">
    <source>
        <dbReference type="ARBA" id="ARBA00022490"/>
    </source>
</evidence>
<dbReference type="STRING" id="1802068.A3B02_01530"/>
<keyword evidence="4" id="KW-0677">Repeat</keyword>
<comment type="subcellular location">
    <subcellularLocation>
        <location evidence="1">Cytoplasm</location>
    </subcellularLocation>
</comment>